<reference evidence="11" key="1">
    <citation type="submission" date="2020-11" db="EMBL/GenBank/DDBJ databases">
        <title>Adaptations for nitrogen fixation in a non-lichenized fungal sporocarp promotes dispersal by wood-feeding termites.</title>
        <authorList>
            <consortium name="DOE Joint Genome Institute"/>
            <person name="Koch R.A."/>
            <person name="Yoon G."/>
            <person name="Arayal U."/>
            <person name="Lail K."/>
            <person name="Amirebrahimi M."/>
            <person name="Labutti K."/>
            <person name="Lipzen A."/>
            <person name="Riley R."/>
            <person name="Barry K."/>
            <person name="Henrissat B."/>
            <person name="Grigoriev I.V."/>
            <person name="Herr J.R."/>
            <person name="Aime M.C."/>
        </authorList>
    </citation>
    <scope>NUCLEOTIDE SEQUENCE</scope>
    <source>
        <strain evidence="11">MCA 3950</strain>
    </source>
</reference>
<dbReference type="PRINTS" id="PR00068">
    <property type="entry name" value="CUZNDISMTASE"/>
</dbReference>
<dbReference type="GO" id="GO:0004784">
    <property type="term" value="F:superoxide dismutase activity"/>
    <property type="evidence" value="ECO:0007669"/>
    <property type="project" value="UniProtKB-EC"/>
</dbReference>
<keyword evidence="5 9" id="KW-0560">Oxidoreductase</keyword>
<dbReference type="OrthoDB" id="2015551at2759"/>
<evidence type="ECO:0000259" key="10">
    <source>
        <dbReference type="Pfam" id="PF00080"/>
    </source>
</evidence>
<dbReference type="GO" id="GO:0005507">
    <property type="term" value="F:copper ion binding"/>
    <property type="evidence" value="ECO:0007669"/>
    <property type="project" value="InterPro"/>
</dbReference>
<accession>A0A9P7VJ89</accession>
<dbReference type="PROSITE" id="PS00332">
    <property type="entry name" value="SOD_CU_ZN_2"/>
    <property type="match status" value="1"/>
</dbReference>
<dbReference type="InterPro" id="IPR001424">
    <property type="entry name" value="SOD_Cu_Zn_dom"/>
</dbReference>
<dbReference type="GeneID" id="66100721"/>
<dbReference type="InterPro" id="IPR036423">
    <property type="entry name" value="SOD-like_Cu/Zn_dom_sf"/>
</dbReference>
<evidence type="ECO:0000256" key="9">
    <source>
        <dbReference type="RuleBase" id="RU000393"/>
    </source>
</evidence>
<evidence type="ECO:0000256" key="5">
    <source>
        <dbReference type="ARBA" id="ARBA00023002"/>
    </source>
</evidence>
<dbReference type="InterPro" id="IPR018152">
    <property type="entry name" value="SOD_Cu/Zn_BS"/>
</dbReference>
<comment type="similarity">
    <text evidence="1 9">Belongs to the Cu-Zn superoxide dismutase family.</text>
</comment>
<keyword evidence="7" id="KW-1015">Disulfide bond</keyword>
<name>A0A9P7VJ89_9AGAR</name>
<organism evidence="11 12">
    <name type="scientific">Guyanagaster necrorhizus</name>
    <dbReference type="NCBI Taxonomy" id="856835"/>
    <lineage>
        <taxon>Eukaryota</taxon>
        <taxon>Fungi</taxon>
        <taxon>Dikarya</taxon>
        <taxon>Basidiomycota</taxon>
        <taxon>Agaricomycotina</taxon>
        <taxon>Agaricomycetes</taxon>
        <taxon>Agaricomycetidae</taxon>
        <taxon>Agaricales</taxon>
        <taxon>Marasmiineae</taxon>
        <taxon>Physalacriaceae</taxon>
        <taxon>Guyanagaster</taxon>
    </lineage>
</organism>
<dbReference type="EMBL" id="MU250554">
    <property type="protein sequence ID" value="KAG7442141.1"/>
    <property type="molecule type" value="Genomic_DNA"/>
</dbReference>
<keyword evidence="3 9" id="KW-0862">Zinc</keyword>
<dbReference type="SUPFAM" id="SSF49329">
    <property type="entry name" value="Cu,Zn superoxide dismutase-like"/>
    <property type="match status" value="1"/>
</dbReference>
<evidence type="ECO:0000256" key="7">
    <source>
        <dbReference type="ARBA" id="ARBA00023157"/>
    </source>
</evidence>
<comment type="catalytic activity">
    <reaction evidence="8 9">
        <text>2 superoxide + 2 H(+) = H2O2 + O2</text>
        <dbReference type="Rhea" id="RHEA:20696"/>
        <dbReference type="ChEBI" id="CHEBI:15378"/>
        <dbReference type="ChEBI" id="CHEBI:15379"/>
        <dbReference type="ChEBI" id="CHEBI:16240"/>
        <dbReference type="ChEBI" id="CHEBI:18421"/>
        <dbReference type="EC" id="1.15.1.1"/>
    </reaction>
</comment>
<comment type="caution">
    <text evidence="11">The sequence shown here is derived from an EMBL/GenBank/DDBJ whole genome shotgun (WGS) entry which is preliminary data.</text>
</comment>
<evidence type="ECO:0000313" key="11">
    <source>
        <dbReference type="EMBL" id="KAG7442141.1"/>
    </source>
</evidence>
<keyword evidence="12" id="KW-1185">Reference proteome</keyword>
<keyword evidence="6 9" id="KW-0186">Copper</keyword>
<dbReference type="RefSeq" id="XP_043035641.1">
    <property type="nucleotide sequence ID" value="XM_043178431.1"/>
</dbReference>
<evidence type="ECO:0000256" key="6">
    <source>
        <dbReference type="ARBA" id="ARBA00023008"/>
    </source>
</evidence>
<dbReference type="PANTHER" id="PTHR10003">
    <property type="entry name" value="SUPEROXIDE DISMUTASE CU-ZN -RELATED"/>
    <property type="match status" value="1"/>
</dbReference>
<dbReference type="AlphaFoldDB" id="A0A9P7VJ89"/>
<comment type="cofactor">
    <cofactor evidence="9">
        <name>Cu cation</name>
        <dbReference type="ChEBI" id="CHEBI:23378"/>
    </cofactor>
    <text evidence="9">Binds 1 copper ion per subunit.</text>
</comment>
<dbReference type="FunFam" id="2.60.40.200:FF:000003">
    <property type="entry name" value="Superoxide dismutase [Cu-Zn], chloroplastic"/>
    <property type="match status" value="1"/>
</dbReference>
<evidence type="ECO:0000256" key="3">
    <source>
        <dbReference type="ARBA" id="ARBA00022833"/>
    </source>
</evidence>
<dbReference type="CDD" id="cd00305">
    <property type="entry name" value="Cu-Zn_Superoxide_Dismutase"/>
    <property type="match status" value="1"/>
</dbReference>
<keyword evidence="2 9" id="KW-0479">Metal-binding</keyword>
<sequence length="200" mass="20975">MLWASTPYPVPIGWLYIAETFLQDLIRITSVVVLSGPSPVNGTVIFQPSSYDGPVHVTGRIVGLDPSALRGFHVHTSGNLTDGCTSAGEHYNPFNTTHGGPTDPITKRHVGDLRNIQSDASGVAVPGITDESISLNGPLSIIGRSMVVHAGTDDLGKGRTNLSLTTGNSGARAACGVIGTCSCRCFRDTSLIQRTFLGLS</sequence>
<dbReference type="Gene3D" id="2.60.40.200">
    <property type="entry name" value="Superoxide dismutase, copper/zinc binding domain"/>
    <property type="match status" value="1"/>
</dbReference>
<dbReference type="Pfam" id="PF00080">
    <property type="entry name" value="Sod_Cu"/>
    <property type="match status" value="1"/>
</dbReference>
<evidence type="ECO:0000256" key="4">
    <source>
        <dbReference type="ARBA" id="ARBA00022862"/>
    </source>
</evidence>
<proteinExistence type="inferred from homology"/>
<keyword evidence="4" id="KW-0049">Antioxidant</keyword>
<gene>
    <name evidence="11" type="ORF">BT62DRAFT_1041512</name>
</gene>
<evidence type="ECO:0000256" key="1">
    <source>
        <dbReference type="ARBA" id="ARBA00010457"/>
    </source>
</evidence>
<evidence type="ECO:0000256" key="2">
    <source>
        <dbReference type="ARBA" id="ARBA00022723"/>
    </source>
</evidence>
<protein>
    <recommendedName>
        <fullName evidence="9">Superoxide dismutase [Cu-Zn]</fullName>
        <ecNumber evidence="9">1.15.1.1</ecNumber>
    </recommendedName>
</protein>
<evidence type="ECO:0000313" key="12">
    <source>
        <dbReference type="Proteomes" id="UP000812287"/>
    </source>
</evidence>
<feature type="domain" description="Superoxide dismutase copper/zinc binding" evidence="10">
    <location>
        <begin position="40"/>
        <end position="178"/>
    </location>
</feature>
<dbReference type="InterPro" id="IPR024134">
    <property type="entry name" value="SOD_Cu/Zn_/chaperone"/>
</dbReference>
<dbReference type="EC" id="1.15.1.1" evidence="9"/>
<dbReference type="Proteomes" id="UP000812287">
    <property type="component" value="Unassembled WGS sequence"/>
</dbReference>
<comment type="function">
    <text evidence="9">Destroys radicals which are normally produced within the cells and which are toxic to biological systems.</text>
</comment>
<comment type="cofactor">
    <cofactor evidence="9">
        <name>Zn(2+)</name>
        <dbReference type="ChEBI" id="CHEBI:29105"/>
    </cofactor>
    <text evidence="9">Binds 1 zinc ion per subunit.</text>
</comment>
<evidence type="ECO:0000256" key="8">
    <source>
        <dbReference type="ARBA" id="ARBA00049204"/>
    </source>
</evidence>